<organism evidence="1 2">
    <name type="scientific">Sphingobacterium alkalisoli</name>
    <dbReference type="NCBI Taxonomy" id="1874115"/>
    <lineage>
        <taxon>Bacteria</taxon>
        <taxon>Pseudomonadati</taxon>
        <taxon>Bacteroidota</taxon>
        <taxon>Sphingobacteriia</taxon>
        <taxon>Sphingobacteriales</taxon>
        <taxon>Sphingobacteriaceae</taxon>
        <taxon>Sphingobacterium</taxon>
    </lineage>
</organism>
<keyword evidence="2" id="KW-1185">Reference proteome</keyword>
<evidence type="ECO:0000313" key="2">
    <source>
        <dbReference type="Proteomes" id="UP000309872"/>
    </source>
</evidence>
<accession>A0A4U0H519</accession>
<comment type="caution">
    <text evidence="1">The sequence shown here is derived from an EMBL/GenBank/DDBJ whole genome shotgun (WGS) entry which is preliminary data.</text>
</comment>
<gene>
    <name evidence="1" type="ORF">FAZ19_09690</name>
</gene>
<protein>
    <submittedName>
        <fullName evidence="1">Uncharacterized protein</fullName>
    </submittedName>
</protein>
<dbReference type="AlphaFoldDB" id="A0A4U0H519"/>
<sequence>MSEGFEPSLWSYALPLSYPDQPGAGFEPATLALFPLQLSTLPVYCILPNQHYPAIQKQETGTPYPVERFLCATGHISCVQL</sequence>
<proteinExistence type="predicted"/>
<reference evidence="1 2" key="1">
    <citation type="submission" date="2019-04" db="EMBL/GenBank/DDBJ databases">
        <title>Sphingobacterium olei sp. nov., isolated from oil-contaminated soil.</title>
        <authorList>
            <person name="Liu B."/>
        </authorList>
    </citation>
    <scope>NUCLEOTIDE SEQUENCE [LARGE SCALE GENOMIC DNA]</scope>
    <source>
        <strain evidence="1 2">Y3L14</strain>
    </source>
</reference>
<name>A0A4U0H519_9SPHI</name>
<evidence type="ECO:0000313" key="1">
    <source>
        <dbReference type="EMBL" id="TJY65412.1"/>
    </source>
</evidence>
<dbReference type="RefSeq" id="WP_136820541.1">
    <property type="nucleotide sequence ID" value="NZ_SUKA01000003.1"/>
</dbReference>
<dbReference type="Proteomes" id="UP000309872">
    <property type="component" value="Unassembled WGS sequence"/>
</dbReference>
<dbReference type="EMBL" id="SUKA01000003">
    <property type="protein sequence ID" value="TJY65412.1"/>
    <property type="molecule type" value="Genomic_DNA"/>
</dbReference>